<evidence type="ECO:0000256" key="3">
    <source>
        <dbReference type="ARBA" id="ARBA00022530"/>
    </source>
</evidence>
<evidence type="ECO:0000313" key="10">
    <source>
        <dbReference type="Ensembl" id="ENSSAUP00010023565.1"/>
    </source>
</evidence>
<dbReference type="InterPro" id="IPR050525">
    <property type="entry name" value="ECM_Assembly_Org"/>
</dbReference>
<keyword evidence="4 8" id="KW-0732">Signal</keyword>
<evidence type="ECO:0000256" key="7">
    <source>
        <dbReference type="ARBA" id="ARBA00023119"/>
    </source>
</evidence>
<dbReference type="GO" id="GO:0007155">
    <property type="term" value="P:cell adhesion"/>
    <property type="evidence" value="ECO:0007669"/>
    <property type="project" value="UniProtKB-KW"/>
</dbReference>
<evidence type="ECO:0000256" key="8">
    <source>
        <dbReference type="SAM" id="SignalP"/>
    </source>
</evidence>
<dbReference type="Proteomes" id="UP000472265">
    <property type="component" value="Chromosome 9"/>
</dbReference>
<feature type="domain" description="VWFA" evidence="9">
    <location>
        <begin position="1014"/>
        <end position="1190"/>
    </location>
</feature>
<dbReference type="SMART" id="SM00327">
    <property type="entry name" value="VWA"/>
    <property type="match status" value="7"/>
</dbReference>
<dbReference type="PANTHER" id="PTHR24020">
    <property type="entry name" value="COLLAGEN ALPHA"/>
    <property type="match status" value="1"/>
</dbReference>
<dbReference type="InterPro" id="IPR036465">
    <property type="entry name" value="vWFA_dom_sf"/>
</dbReference>
<dbReference type="FunFam" id="3.40.50.410:FF:000003">
    <property type="entry name" value="Collagen type VI alpha 3 chain"/>
    <property type="match status" value="7"/>
</dbReference>
<dbReference type="InterPro" id="IPR002035">
    <property type="entry name" value="VWF_A"/>
</dbReference>
<keyword evidence="5" id="KW-0677">Repeat</keyword>
<evidence type="ECO:0000256" key="4">
    <source>
        <dbReference type="ARBA" id="ARBA00022729"/>
    </source>
</evidence>
<feature type="domain" description="VWFA" evidence="9">
    <location>
        <begin position="29"/>
        <end position="201"/>
    </location>
</feature>
<dbReference type="GeneTree" id="ENSGT00940000156462"/>
<feature type="domain" description="VWFA" evidence="9">
    <location>
        <begin position="617"/>
        <end position="791"/>
    </location>
</feature>
<keyword evidence="7" id="KW-0176">Collagen</keyword>
<dbReference type="PRINTS" id="PR00453">
    <property type="entry name" value="VWFADOMAIN"/>
</dbReference>
<reference evidence="10" key="3">
    <citation type="submission" date="2025-09" db="UniProtKB">
        <authorList>
            <consortium name="Ensembl"/>
        </authorList>
    </citation>
    <scope>IDENTIFICATION</scope>
</reference>
<evidence type="ECO:0000256" key="6">
    <source>
        <dbReference type="ARBA" id="ARBA00022889"/>
    </source>
</evidence>
<feature type="domain" description="VWFA" evidence="9">
    <location>
        <begin position="814"/>
        <end position="986"/>
    </location>
</feature>
<feature type="signal peptide" evidence="8">
    <location>
        <begin position="1"/>
        <end position="25"/>
    </location>
</feature>
<evidence type="ECO:0000259" key="9">
    <source>
        <dbReference type="PROSITE" id="PS50234"/>
    </source>
</evidence>
<comment type="subcellular location">
    <subcellularLocation>
        <location evidence="1">Secreted</location>
        <location evidence="1">Extracellular space</location>
        <location evidence="1">Extracellular matrix</location>
    </subcellularLocation>
</comment>
<keyword evidence="3" id="KW-0272">Extracellular matrix</keyword>
<dbReference type="PANTHER" id="PTHR24020:SF13">
    <property type="entry name" value="COLLAGEN ALPHA-3(VI) CHAIN"/>
    <property type="match status" value="1"/>
</dbReference>
<proteinExistence type="predicted"/>
<evidence type="ECO:0000256" key="1">
    <source>
        <dbReference type="ARBA" id="ARBA00004498"/>
    </source>
</evidence>
<dbReference type="GO" id="GO:0005615">
    <property type="term" value="C:extracellular space"/>
    <property type="evidence" value="ECO:0007669"/>
    <property type="project" value="TreeGrafter"/>
</dbReference>
<dbReference type="GO" id="GO:0005581">
    <property type="term" value="C:collagen trimer"/>
    <property type="evidence" value="ECO:0007669"/>
    <property type="project" value="UniProtKB-KW"/>
</dbReference>
<evidence type="ECO:0000256" key="2">
    <source>
        <dbReference type="ARBA" id="ARBA00022525"/>
    </source>
</evidence>
<evidence type="ECO:0000313" key="11">
    <source>
        <dbReference type="Proteomes" id="UP000472265"/>
    </source>
</evidence>
<feature type="chain" id="PRO_5025349736" description="VWFA domain-containing protein" evidence="8">
    <location>
        <begin position="26"/>
        <end position="1363"/>
    </location>
</feature>
<evidence type="ECO:0000256" key="5">
    <source>
        <dbReference type="ARBA" id="ARBA00022737"/>
    </source>
</evidence>
<feature type="domain" description="VWFA" evidence="9">
    <location>
        <begin position="1185"/>
        <end position="1342"/>
    </location>
</feature>
<feature type="domain" description="VWFA" evidence="9">
    <location>
        <begin position="415"/>
        <end position="587"/>
    </location>
</feature>
<keyword evidence="2" id="KW-0964">Secreted</keyword>
<reference evidence="10" key="2">
    <citation type="submission" date="2025-08" db="UniProtKB">
        <authorList>
            <consortium name="Ensembl"/>
        </authorList>
    </citation>
    <scope>IDENTIFICATION</scope>
</reference>
<dbReference type="Pfam" id="PF00092">
    <property type="entry name" value="VWA"/>
    <property type="match status" value="6"/>
</dbReference>
<protein>
    <recommendedName>
        <fullName evidence="9">VWFA domain-containing protein</fullName>
    </recommendedName>
</protein>
<dbReference type="Gene3D" id="3.40.50.410">
    <property type="entry name" value="von Willebrand factor, type A domain"/>
    <property type="match status" value="7"/>
</dbReference>
<organism evidence="10 11">
    <name type="scientific">Sparus aurata</name>
    <name type="common">Gilthead sea bream</name>
    <dbReference type="NCBI Taxonomy" id="8175"/>
    <lineage>
        <taxon>Eukaryota</taxon>
        <taxon>Metazoa</taxon>
        <taxon>Chordata</taxon>
        <taxon>Craniata</taxon>
        <taxon>Vertebrata</taxon>
        <taxon>Euteleostomi</taxon>
        <taxon>Actinopterygii</taxon>
        <taxon>Neopterygii</taxon>
        <taxon>Teleostei</taxon>
        <taxon>Neoteleostei</taxon>
        <taxon>Acanthomorphata</taxon>
        <taxon>Eupercaria</taxon>
        <taxon>Spariformes</taxon>
        <taxon>Sparidae</taxon>
        <taxon>Sparus</taxon>
    </lineage>
</organism>
<dbReference type="Ensembl" id="ENSSAUT00010024862.1">
    <property type="protein sequence ID" value="ENSSAUP00010023565.1"/>
    <property type="gene ID" value="ENSSAUG00010010327.1"/>
</dbReference>
<feature type="domain" description="VWFA" evidence="9">
    <location>
        <begin position="223"/>
        <end position="395"/>
    </location>
</feature>
<dbReference type="PROSITE" id="PS50234">
    <property type="entry name" value="VWFA"/>
    <property type="match status" value="7"/>
</dbReference>
<reference evidence="10" key="1">
    <citation type="submission" date="2021-04" db="EMBL/GenBank/DDBJ databases">
        <authorList>
            <consortium name="Wellcome Sanger Institute Data Sharing"/>
        </authorList>
    </citation>
    <scope>NUCLEOTIDE SEQUENCE [LARGE SCALE GENOMIC DNA]</scope>
</reference>
<accession>A0A671VB72</accession>
<name>A0A671VB72_SPAAU</name>
<keyword evidence="6" id="KW-0130">Cell adhesion</keyword>
<sequence>MTHNSLIYQLWLNSLVLLCFLQSNAVKRDIVFLLDGSDNTRDGFQEIKLFVKSIVESLSVSESQDRVSVVQFADKTEVNFDLNSHKAKNDTLNAIDNLRHKGGRRLNVGAALQFVRHSVFTSSTGSRRLEGVPQILILLTSKPSTDSVRGPAFALKEHEIVSVGIGVGNANLSELEMIAFKPGFTYKVTDFSMLRSIQSQLGATLNMNKDTEETLNGISDLRDIVFLLDGSDESRNGLPAIREFIRRTAEELDIEEDKVRVAVVQYSDDPKIYFNLKTHRSKKAIIYAVRSLRHKGGRPRNTGAALQFVQDHVFTASSGSRRLEGVPQILFLLTGGKSSDDVSGAALSLKQIGVLSFAIGMKNAKQEELQKIAFSSRFVFNLPVFGELLSIQPEIAAFVKAEIQTEPPTVVGKKDIVFLLDGSDVTRSDFPAMKNFVKRVVDALNVGENKDHVSVVQYSRDPQTDFSLNTYTEKQDVVAAVQQLNHKGGSLLNTGAALDYVRNNAFAESSGSRYQEGVPQILILLSGGRSQDDVASAAAALKRDKVVPFCVGTRNADILEQQMIAHNPSYAFSVMRFDNVGSIYPQLVSLVKRVPRQQPRLKAQNVSAVQAESIQRDIVFLLDSSDEMQNDFRAMLGFVERMVEKLNVDEDKDRVSVVQYSREPNVEFSLNTFQTKQKDDVLDAVRGLRHKGGYPHNIGAALQYVRDYIFTSDSGSRLHEGVPQILILLSGGRSEDDIRTPVRMLKEMGVISIAIGTTDADTLELQTISHEPNYAFSINDYEELPTAKQDLPAENHIAFVSTSFVFVADSKKQDVVFLIDGSYDSRNGFEEIRGFIGKIVESLNLDENRDRVAVVQYNRDATANFYLNSYSSKNDVLNSIGTMRHKFGRPLNIGKALDFVRDSVFAASVGGRRAESVPQYLYLFSGGRSGDDVRGPAQSLKENGIKTFSIGTKNADTLEMQTISFTPAHYFHVTNFNNLQSIHPSVEATLRGVKETTEFPTVIDVLYINIKSADIVFLLDGSNDMRASERQILDFVREIVKQIEIGPSKVQVALTQYSTEPTTDFLLNTYSQKDDVLSHLSNVNLKGGTSLNTGVALDYVKNSVFSASSGSRAQQGVPQILILLSGRKSGDDVSGAVDRLRNAGIILYSIGLNNADRLEIEQLAHSPQAKYFIKEISDFPLVREQLLSTITSHKDTVTPGVDKVAVVQYSNNAELSFNLNTYNTRDDVLKHVASLQPKGGRPQNIGAALQFVKDKVLVSNAGGRRHEGAKQILVMLAGGRSRDSPRGPARMLKAAGVVTFAIGSRMANSAEMQVISSDPNYAYSVPDFVNLSRIQQSLMSQLTQMGVEEETKEGKNLDYLKNY</sequence>
<dbReference type="Pfam" id="PF13768">
    <property type="entry name" value="VWA_3"/>
    <property type="match status" value="1"/>
</dbReference>
<dbReference type="SUPFAM" id="SSF53300">
    <property type="entry name" value="vWA-like"/>
    <property type="match status" value="7"/>
</dbReference>
<keyword evidence="11" id="KW-1185">Reference proteome</keyword>